<dbReference type="InterPro" id="IPR001728">
    <property type="entry name" value="ThyrH_rcpt"/>
</dbReference>
<evidence type="ECO:0000256" key="3">
    <source>
        <dbReference type="ARBA" id="ARBA00022723"/>
    </source>
</evidence>
<keyword evidence="5" id="KW-0862">Zinc</keyword>
<keyword evidence="9" id="KW-0675">Receptor</keyword>
<keyword evidence="3" id="KW-0479">Metal-binding</keyword>
<evidence type="ECO:0000256" key="9">
    <source>
        <dbReference type="ARBA" id="ARBA00023170"/>
    </source>
</evidence>
<comment type="similarity">
    <text evidence="2">Belongs to the nuclear hormone receptor family. NR1 subfamily.</text>
</comment>
<accession>A0A8S3YBL8</accession>
<dbReference type="InterPro" id="IPR001723">
    <property type="entry name" value="Nuclear_hrmn_rcpt"/>
</dbReference>
<reference evidence="11" key="1">
    <citation type="submission" date="2021-04" db="EMBL/GenBank/DDBJ databases">
        <authorList>
            <consortium name="Molecular Ecology Group"/>
        </authorList>
    </citation>
    <scope>NUCLEOTIDE SEQUENCE</scope>
</reference>
<dbReference type="GO" id="GO:0000978">
    <property type="term" value="F:RNA polymerase II cis-regulatory region sequence-specific DNA binding"/>
    <property type="evidence" value="ECO:0007669"/>
    <property type="project" value="TreeGrafter"/>
</dbReference>
<dbReference type="PRINTS" id="PR00398">
    <property type="entry name" value="STRDHORMONER"/>
</dbReference>
<gene>
    <name evidence="11" type="ORF">CUNI_LOCUS171</name>
</gene>
<dbReference type="GO" id="GO:0008270">
    <property type="term" value="F:zinc ion binding"/>
    <property type="evidence" value="ECO:0007669"/>
    <property type="project" value="UniProtKB-KW"/>
</dbReference>
<dbReference type="SMART" id="SM00430">
    <property type="entry name" value="HOLI"/>
    <property type="match status" value="1"/>
</dbReference>
<dbReference type="Pfam" id="PF00104">
    <property type="entry name" value="Hormone_recep"/>
    <property type="match status" value="1"/>
</dbReference>
<evidence type="ECO:0000256" key="7">
    <source>
        <dbReference type="ARBA" id="ARBA00023125"/>
    </source>
</evidence>
<dbReference type="CDD" id="cd06929">
    <property type="entry name" value="NR_LBD_F1"/>
    <property type="match status" value="1"/>
</dbReference>
<dbReference type="PANTHER" id="PTHR45805:SF2">
    <property type="entry name" value="NUCLEAR HORMONE RECEPTOR HR3-RELATED"/>
    <property type="match status" value="1"/>
</dbReference>
<evidence type="ECO:0000259" key="10">
    <source>
        <dbReference type="PROSITE" id="PS51843"/>
    </source>
</evidence>
<dbReference type="OrthoDB" id="5771769at2759"/>
<feature type="domain" description="NR LBD" evidence="10">
    <location>
        <begin position="117"/>
        <end position="340"/>
    </location>
</feature>
<comment type="subcellular location">
    <subcellularLocation>
        <location evidence="1">Nucleus</location>
    </subcellularLocation>
</comment>
<dbReference type="GO" id="GO:0005634">
    <property type="term" value="C:nucleus"/>
    <property type="evidence" value="ECO:0007669"/>
    <property type="project" value="UniProtKB-SubCell"/>
</dbReference>
<evidence type="ECO:0000256" key="1">
    <source>
        <dbReference type="ARBA" id="ARBA00004123"/>
    </source>
</evidence>
<keyword evidence="8" id="KW-0804">Transcription</keyword>
<evidence type="ECO:0000313" key="12">
    <source>
        <dbReference type="Proteomes" id="UP000678393"/>
    </source>
</evidence>
<dbReference type="Proteomes" id="UP000678393">
    <property type="component" value="Unassembled WGS sequence"/>
</dbReference>
<evidence type="ECO:0000256" key="5">
    <source>
        <dbReference type="ARBA" id="ARBA00022833"/>
    </source>
</evidence>
<evidence type="ECO:0000256" key="2">
    <source>
        <dbReference type="ARBA" id="ARBA00008092"/>
    </source>
</evidence>
<dbReference type="Gene3D" id="1.10.565.10">
    <property type="entry name" value="Retinoid X Receptor"/>
    <property type="match status" value="1"/>
</dbReference>
<proteinExistence type="inferred from homology"/>
<dbReference type="InterPro" id="IPR035500">
    <property type="entry name" value="NHR-like_dom_sf"/>
</dbReference>
<organism evidence="11 12">
    <name type="scientific">Candidula unifasciata</name>
    <dbReference type="NCBI Taxonomy" id="100452"/>
    <lineage>
        <taxon>Eukaryota</taxon>
        <taxon>Metazoa</taxon>
        <taxon>Spiralia</taxon>
        <taxon>Lophotrochozoa</taxon>
        <taxon>Mollusca</taxon>
        <taxon>Gastropoda</taxon>
        <taxon>Heterobranchia</taxon>
        <taxon>Euthyneura</taxon>
        <taxon>Panpulmonata</taxon>
        <taxon>Eupulmonata</taxon>
        <taxon>Stylommatophora</taxon>
        <taxon>Helicina</taxon>
        <taxon>Helicoidea</taxon>
        <taxon>Geomitridae</taxon>
        <taxon>Candidula</taxon>
    </lineage>
</organism>
<dbReference type="AlphaFoldDB" id="A0A8S3YBL8"/>
<dbReference type="InterPro" id="IPR000536">
    <property type="entry name" value="Nucl_hrmn_rcpt_lig-bd"/>
</dbReference>
<evidence type="ECO:0000256" key="8">
    <source>
        <dbReference type="ARBA" id="ARBA00023163"/>
    </source>
</evidence>
<dbReference type="SUPFAM" id="SSF48508">
    <property type="entry name" value="Nuclear receptor ligand-binding domain"/>
    <property type="match status" value="1"/>
</dbReference>
<keyword evidence="4" id="KW-0863">Zinc-finger</keyword>
<dbReference type="GO" id="GO:0004879">
    <property type="term" value="F:nuclear receptor activity"/>
    <property type="evidence" value="ECO:0007669"/>
    <property type="project" value="InterPro"/>
</dbReference>
<dbReference type="PRINTS" id="PR00546">
    <property type="entry name" value="THYROIDHORMR"/>
</dbReference>
<name>A0A8S3YBL8_9EUPU</name>
<evidence type="ECO:0000256" key="6">
    <source>
        <dbReference type="ARBA" id="ARBA00023015"/>
    </source>
</evidence>
<comment type="caution">
    <text evidence="11">The sequence shown here is derived from an EMBL/GenBank/DDBJ whole genome shotgun (WGS) entry which is preliminary data.</text>
</comment>
<dbReference type="PANTHER" id="PTHR45805">
    <property type="entry name" value="NUCLEAR HORMONE RECEPTOR HR3-RELATED"/>
    <property type="match status" value="1"/>
</dbReference>
<dbReference type="PROSITE" id="PS51843">
    <property type="entry name" value="NR_LBD"/>
    <property type="match status" value="1"/>
</dbReference>
<protein>
    <recommendedName>
        <fullName evidence="10">NR LBD domain-containing protein</fullName>
    </recommendedName>
</protein>
<evidence type="ECO:0000313" key="11">
    <source>
        <dbReference type="EMBL" id="CAG5114613.1"/>
    </source>
</evidence>
<dbReference type="EMBL" id="CAJHNH020000015">
    <property type="protein sequence ID" value="CAG5114613.1"/>
    <property type="molecule type" value="Genomic_DNA"/>
</dbReference>
<keyword evidence="12" id="KW-1185">Reference proteome</keyword>
<keyword evidence="7" id="KW-0238">DNA-binding</keyword>
<evidence type="ECO:0000256" key="4">
    <source>
        <dbReference type="ARBA" id="ARBA00022771"/>
    </source>
</evidence>
<feature type="non-terminal residue" evidence="11">
    <location>
        <position position="344"/>
    </location>
</feature>
<sequence>SVLSLLPSCEYKQPRFHQKSHFYHQDQITTMAELMKLIDTDGAFKSALMQVICCFFLIHNHHHHVLSATSSPPCNWIFAKCHYQHITGVQENEQADRLAVTGAIVDAHMNTTINTFANVEAANERIKRETADMPDMSSLSINSTNLWQHFMGAMLPEITKVIQFCTKLPGFAEIDQEDKIKLIKQGCFEVMVARFCILIDHVKEEMLDPTLQVKAPRNMVQSMPMGPFLDQFFNVANQFNPLGLNDGEIGLFTAILLISPERQSLKNQAAVSALQQLFIQSLYLKLKESHQDAEQTLTSLINLVPVFHKINEDHLKFLKMIKMKSPADFEKKFPALHKELFDTC</sequence>
<keyword evidence="6" id="KW-0805">Transcription regulation</keyword>